<dbReference type="Pfam" id="PF12706">
    <property type="entry name" value="Lactamase_B_2"/>
    <property type="match status" value="1"/>
</dbReference>
<dbReference type="PANTHER" id="PTHR15032">
    <property type="entry name" value="N-ACYL-PHOSPHATIDYLETHANOLAMINE-HYDROLYZING PHOSPHOLIPASE D"/>
    <property type="match status" value="1"/>
</dbReference>
<dbReference type="EMBL" id="GDID01003330">
    <property type="protein sequence ID" value="JAP93276.1"/>
    <property type="molecule type" value="Transcribed_RNA"/>
</dbReference>
<feature type="non-terminal residue" evidence="2">
    <location>
        <position position="251"/>
    </location>
</feature>
<dbReference type="SUPFAM" id="SSF56281">
    <property type="entry name" value="Metallo-hydrolase/oxidoreductase"/>
    <property type="match status" value="1"/>
</dbReference>
<dbReference type="GO" id="GO:0005737">
    <property type="term" value="C:cytoplasm"/>
    <property type="evidence" value="ECO:0007669"/>
    <property type="project" value="TreeGrafter"/>
</dbReference>
<evidence type="ECO:0000313" key="2">
    <source>
        <dbReference type="EMBL" id="JAP93276.1"/>
    </source>
</evidence>
<proteinExistence type="predicted"/>
<name>A0A146KCP7_9EUKA</name>
<protein>
    <submittedName>
        <fullName evidence="2">Beta-lactamase superfamily domain-containing protein</fullName>
    </submittedName>
</protein>
<dbReference type="PANTHER" id="PTHR15032:SF4">
    <property type="entry name" value="N-ACYL-PHOSPHATIDYLETHANOLAMINE-HYDROLYZING PHOSPHOLIPASE D"/>
    <property type="match status" value="1"/>
</dbReference>
<reference evidence="2" key="1">
    <citation type="submission" date="2015-07" db="EMBL/GenBank/DDBJ databases">
        <title>Adaptation to a free-living lifestyle via gene acquisitions in the diplomonad Trepomonas sp. PC1.</title>
        <authorList>
            <person name="Xu F."/>
            <person name="Jerlstrom-Hultqvist J."/>
            <person name="Kolisko M."/>
            <person name="Simpson A.G.B."/>
            <person name="Roger A.J."/>
            <person name="Svard S.G."/>
            <person name="Andersson J.O."/>
        </authorList>
    </citation>
    <scope>NUCLEOTIDE SEQUENCE</scope>
    <source>
        <strain evidence="2">PC1</strain>
    </source>
</reference>
<sequence length="251" mass="29411">DNRFHNVDNCQNIVKPLNIIKSFTKKIQNNKTRPSHPIQSDKIDFEAMTNGDFAWLGHSFIVLKQNGQIILVDPIFFDIQHLIKKFKYTTENDPAAFPIIDVCLITHDHYDHLDIQTLKLLTIRNIVCPLKLSKYLTFLTCQIHELDWFQTVVIDRNKFSLIPSRHYSNRTGQKFKTLWGGFIVNNLLISGDGSYNQDIIEQIKQFLIENQIQLEVVFVECGQYSDEWPDNHMQPDQSKLYFQQLRGQIMV</sequence>
<feature type="non-terminal residue" evidence="2">
    <location>
        <position position="1"/>
    </location>
</feature>
<accession>A0A146KCP7</accession>
<dbReference type="Gene3D" id="3.60.15.10">
    <property type="entry name" value="Ribonuclease Z/Hydroxyacylglutathione hydrolase-like"/>
    <property type="match status" value="1"/>
</dbReference>
<evidence type="ECO:0000259" key="1">
    <source>
        <dbReference type="Pfam" id="PF12706"/>
    </source>
</evidence>
<dbReference type="InterPro" id="IPR036866">
    <property type="entry name" value="RibonucZ/Hydroxyglut_hydro"/>
</dbReference>
<gene>
    <name evidence="2" type="ORF">TPC1_14503</name>
</gene>
<organism evidence="2">
    <name type="scientific">Trepomonas sp. PC1</name>
    <dbReference type="NCBI Taxonomy" id="1076344"/>
    <lineage>
        <taxon>Eukaryota</taxon>
        <taxon>Metamonada</taxon>
        <taxon>Diplomonadida</taxon>
        <taxon>Hexamitidae</taxon>
        <taxon>Hexamitinae</taxon>
        <taxon>Trepomonas</taxon>
    </lineage>
</organism>
<dbReference type="InterPro" id="IPR001279">
    <property type="entry name" value="Metallo-B-lactamas"/>
</dbReference>
<dbReference type="AlphaFoldDB" id="A0A146KCP7"/>
<feature type="domain" description="Metallo-beta-lactamase" evidence="1">
    <location>
        <begin position="70"/>
        <end position="250"/>
    </location>
</feature>